<evidence type="ECO:0000313" key="3">
    <source>
        <dbReference type="EMBL" id="QHU20160.1"/>
    </source>
</evidence>
<name>A0A6C0KTW7_9ZZZZ</name>
<dbReference type="Pfam" id="PF00085">
    <property type="entry name" value="Thioredoxin"/>
    <property type="match status" value="1"/>
</dbReference>
<dbReference type="InterPro" id="IPR017937">
    <property type="entry name" value="Thioredoxin_CS"/>
</dbReference>
<protein>
    <recommendedName>
        <fullName evidence="2">Thioredoxin domain-containing protein</fullName>
    </recommendedName>
</protein>
<keyword evidence="1" id="KW-1015">Disulfide bond</keyword>
<dbReference type="EMBL" id="MN740962">
    <property type="protein sequence ID" value="QHU20160.1"/>
    <property type="molecule type" value="Genomic_DNA"/>
</dbReference>
<dbReference type="Gene3D" id="3.40.30.10">
    <property type="entry name" value="Glutaredoxin"/>
    <property type="match status" value="1"/>
</dbReference>
<dbReference type="PANTHER" id="PTHR46115">
    <property type="entry name" value="THIOREDOXIN-LIKE PROTEIN 1"/>
    <property type="match status" value="1"/>
</dbReference>
<dbReference type="PROSITE" id="PS00194">
    <property type="entry name" value="THIOREDOXIN_1"/>
    <property type="match status" value="1"/>
</dbReference>
<evidence type="ECO:0000256" key="1">
    <source>
        <dbReference type="ARBA" id="ARBA00023157"/>
    </source>
</evidence>
<dbReference type="SUPFAM" id="SSF52833">
    <property type="entry name" value="Thioredoxin-like"/>
    <property type="match status" value="1"/>
</dbReference>
<organism evidence="3">
    <name type="scientific">viral metagenome</name>
    <dbReference type="NCBI Taxonomy" id="1070528"/>
    <lineage>
        <taxon>unclassified sequences</taxon>
        <taxon>metagenomes</taxon>
        <taxon>organismal metagenomes</taxon>
    </lineage>
</organism>
<sequence length="106" mass="12097">MALPKIETINDLNSILNDNKNVIIEVYATWCEPCRHIAPFFYEMAHANKHVLAAKCNCDDAEEVVRKLGITSIPTFIKFENGKQVAIVYGPEKEEIRRLFMDKASL</sequence>
<dbReference type="InterPro" id="IPR005746">
    <property type="entry name" value="Thioredoxin"/>
</dbReference>
<dbReference type="InterPro" id="IPR013766">
    <property type="entry name" value="Thioredoxin_domain"/>
</dbReference>
<dbReference type="PIRSF" id="PIRSF000077">
    <property type="entry name" value="Thioredoxin"/>
    <property type="match status" value="1"/>
</dbReference>
<feature type="domain" description="Thioredoxin" evidence="2">
    <location>
        <begin position="1"/>
        <end position="106"/>
    </location>
</feature>
<proteinExistence type="predicted"/>
<dbReference type="AlphaFoldDB" id="A0A6C0KTW7"/>
<dbReference type="CDD" id="cd02947">
    <property type="entry name" value="TRX_family"/>
    <property type="match status" value="1"/>
</dbReference>
<dbReference type="GO" id="GO:0015035">
    <property type="term" value="F:protein-disulfide reductase activity"/>
    <property type="evidence" value="ECO:0007669"/>
    <property type="project" value="InterPro"/>
</dbReference>
<dbReference type="PROSITE" id="PS51352">
    <property type="entry name" value="THIOREDOXIN_2"/>
    <property type="match status" value="1"/>
</dbReference>
<dbReference type="InterPro" id="IPR036249">
    <property type="entry name" value="Thioredoxin-like_sf"/>
</dbReference>
<dbReference type="PRINTS" id="PR00421">
    <property type="entry name" value="THIOREDOXIN"/>
</dbReference>
<accession>A0A6C0KTW7</accession>
<evidence type="ECO:0000259" key="2">
    <source>
        <dbReference type="PROSITE" id="PS51352"/>
    </source>
</evidence>
<reference evidence="3" key="1">
    <citation type="journal article" date="2020" name="Nature">
        <title>Giant virus diversity and host interactions through global metagenomics.</title>
        <authorList>
            <person name="Schulz F."/>
            <person name="Roux S."/>
            <person name="Paez-Espino D."/>
            <person name="Jungbluth S."/>
            <person name="Walsh D.A."/>
            <person name="Denef V.J."/>
            <person name="McMahon K.D."/>
            <person name="Konstantinidis K.T."/>
            <person name="Eloe-Fadrosh E.A."/>
            <person name="Kyrpides N.C."/>
            <person name="Woyke T."/>
        </authorList>
    </citation>
    <scope>NUCLEOTIDE SEQUENCE</scope>
    <source>
        <strain evidence="3">GVMAG-S-3300013014-136</strain>
    </source>
</reference>